<feature type="domain" description="Mce/MlaD" evidence="3">
    <location>
        <begin position="85"/>
        <end position="148"/>
    </location>
</feature>
<protein>
    <submittedName>
        <fullName evidence="4">Mammalian cell entry protein</fullName>
    </submittedName>
</protein>
<evidence type="ECO:0000313" key="4">
    <source>
        <dbReference type="EMBL" id="AVO35262.1"/>
    </source>
</evidence>
<evidence type="ECO:0000313" key="5">
    <source>
        <dbReference type="Proteomes" id="UP000239709"/>
    </source>
</evidence>
<gene>
    <name evidence="4" type="ORF">C6570_14260</name>
</gene>
<dbReference type="Pfam" id="PF02470">
    <property type="entry name" value="MlaD"/>
    <property type="match status" value="1"/>
</dbReference>
<dbReference type="SUPFAM" id="SSF58104">
    <property type="entry name" value="Methyl-accepting chemotaxis protein (MCP) signaling domain"/>
    <property type="match status" value="1"/>
</dbReference>
<dbReference type="RefSeq" id="WP_106703811.1">
    <property type="nucleotide sequence ID" value="NZ_CP027666.1"/>
</dbReference>
<evidence type="ECO:0000256" key="2">
    <source>
        <dbReference type="SAM" id="Phobius"/>
    </source>
</evidence>
<dbReference type="PANTHER" id="PTHR33371">
    <property type="entry name" value="INTERMEMBRANE PHOSPHOLIPID TRANSPORT SYSTEM BINDING PROTEIN MLAD-RELATED"/>
    <property type="match status" value="1"/>
</dbReference>
<evidence type="ECO:0000256" key="1">
    <source>
        <dbReference type="SAM" id="MobiDB-lite"/>
    </source>
</evidence>
<sequence>MTDQRPPPAPPPMDAANPPGLPEPSAPGAAQAEQRLDAAGPVPPASGWSLRSLEFRAALLLILMAVLLGGSVLYLLWVRGAFEQTQQLYLTADDSDGVTVGMDMTFSGFPVGRVKRIELADQGQVRIQVDVPVKSARWLRVSSVFTLERGLVGAARLRAFTGILDDAPLPPDAERVVLRGDVSAEIPKMVADARDVLQNVNQLTATDSALSSALGEVRTFAQRLNSNKGGLMAAVTGNEADAQRVAQLIDHANQLVQNLDGVVRKADQQVLGKQGLVTDAQGAVRQLNALLQDARQTVAQVDAVLKEVQGVAGNAREATTNLGDLRADVDASLRKIDALITELNRKWPFAPKNKEVTLP</sequence>
<dbReference type="AlphaFoldDB" id="A0A2S0MH86"/>
<dbReference type="InterPro" id="IPR052336">
    <property type="entry name" value="MlaD_Phospholipid_Transporter"/>
</dbReference>
<dbReference type="PANTHER" id="PTHR33371:SF4">
    <property type="entry name" value="INTERMEMBRANE PHOSPHOLIPID TRANSPORT SYSTEM BINDING PROTEIN MLAD"/>
    <property type="match status" value="1"/>
</dbReference>
<dbReference type="EMBL" id="CP027666">
    <property type="protein sequence ID" value="AVO35262.1"/>
    <property type="molecule type" value="Genomic_DNA"/>
</dbReference>
<name>A0A2S0MH86_9BURK</name>
<keyword evidence="2" id="KW-0472">Membrane</keyword>
<dbReference type="OrthoDB" id="8770832at2"/>
<keyword evidence="2" id="KW-0812">Transmembrane</keyword>
<proteinExistence type="predicted"/>
<feature type="transmembrane region" description="Helical" evidence="2">
    <location>
        <begin position="57"/>
        <end position="77"/>
    </location>
</feature>
<dbReference type="InterPro" id="IPR003399">
    <property type="entry name" value="Mce/MlaD"/>
</dbReference>
<keyword evidence="5" id="KW-1185">Reference proteome</keyword>
<evidence type="ECO:0000259" key="3">
    <source>
        <dbReference type="Pfam" id="PF02470"/>
    </source>
</evidence>
<accession>A0A2S0MH86</accession>
<feature type="region of interest" description="Disordered" evidence="1">
    <location>
        <begin position="1"/>
        <end position="41"/>
    </location>
</feature>
<organism evidence="4 5">
    <name type="scientific">Ottowia oryzae</name>
    <dbReference type="NCBI Taxonomy" id="2109914"/>
    <lineage>
        <taxon>Bacteria</taxon>
        <taxon>Pseudomonadati</taxon>
        <taxon>Pseudomonadota</taxon>
        <taxon>Betaproteobacteria</taxon>
        <taxon>Burkholderiales</taxon>
        <taxon>Comamonadaceae</taxon>
        <taxon>Ottowia</taxon>
    </lineage>
</organism>
<reference evidence="4 5" key="1">
    <citation type="submission" date="2018-03" db="EMBL/GenBank/DDBJ databases">
        <title>Genome sequencing of Ottowia sp.</title>
        <authorList>
            <person name="Kim S.-J."/>
            <person name="Heo J."/>
            <person name="Kwon S.-W."/>
        </authorList>
    </citation>
    <scope>NUCLEOTIDE SEQUENCE [LARGE SCALE GENOMIC DNA]</scope>
    <source>
        <strain evidence="4 5">KADR8-3</strain>
    </source>
</reference>
<keyword evidence="2" id="KW-1133">Transmembrane helix</keyword>
<dbReference type="KEGG" id="otk:C6570_14260"/>
<feature type="compositionally biased region" description="Pro residues" evidence="1">
    <location>
        <begin position="1"/>
        <end position="25"/>
    </location>
</feature>
<dbReference type="Proteomes" id="UP000239709">
    <property type="component" value="Chromosome"/>
</dbReference>